<reference evidence="3" key="1">
    <citation type="journal article" date="2019" name="Int. J. Syst. Evol. Microbiol.">
        <title>The Global Catalogue of Microorganisms (GCM) 10K type strain sequencing project: providing services to taxonomists for standard genome sequencing and annotation.</title>
        <authorList>
            <consortium name="The Broad Institute Genomics Platform"/>
            <consortium name="The Broad Institute Genome Sequencing Center for Infectious Disease"/>
            <person name="Wu L."/>
            <person name="Ma J."/>
        </authorList>
    </citation>
    <scope>NUCLEOTIDE SEQUENCE [LARGE SCALE GENOMIC DNA]</scope>
    <source>
        <strain evidence="3">NBRC 108894</strain>
    </source>
</reference>
<dbReference type="SMART" id="SM00347">
    <property type="entry name" value="HTH_MARR"/>
    <property type="match status" value="1"/>
</dbReference>
<accession>A0ABQ6K6C6</accession>
<name>A0ABQ6K6C6_9MICO</name>
<dbReference type="Proteomes" id="UP001157034">
    <property type="component" value="Unassembled WGS sequence"/>
</dbReference>
<proteinExistence type="predicted"/>
<dbReference type="InterPro" id="IPR000835">
    <property type="entry name" value="HTH_MarR-typ"/>
</dbReference>
<dbReference type="PANTHER" id="PTHR33164:SF43">
    <property type="entry name" value="HTH-TYPE TRANSCRIPTIONAL REPRESSOR YETL"/>
    <property type="match status" value="1"/>
</dbReference>
<evidence type="ECO:0000313" key="3">
    <source>
        <dbReference type="Proteomes" id="UP001157034"/>
    </source>
</evidence>
<comment type="caution">
    <text evidence="2">The sequence shown here is derived from an EMBL/GenBank/DDBJ whole genome shotgun (WGS) entry which is preliminary data.</text>
</comment>
<gene>
    <name evidence="2" type="ORF">GCM10025881_16580</name>
</gene>
<dbReference type="PRINTS" id="PR00598">
    <property type="entry name" value="HTHMARR"/>
</dbReference>
<dbReference type="InterPro" id="IPR039422">
    <property type="entry name" value="MarR/SlyA-like"/>
</dbReference>
<sequence>MNDRREAVDAWEALYRAQVAVLRRLRAVFPDDEISISEYDVLFNLSRTPGGAARIRDLNRRLLLTQPSVSRLLDRIAARGLVTKSDDPSDARGTIVTLTEEGAAVFRRVGSHHAAAIAELMSVLEPDELRDLARLTDKLRHEVDPL</sequence>
<dbReference type="Pfam" id="PF12802">
    <property type="entry name" value="MarR_2"/>
    <property type="match status" value="1"/>
</dbReference>
<evidence type="ECO:0000259" key="1">
    <source>
        <dbReference type="PROSITE" id="PS50995"/>
    </source>
</evidence>
<dbReference type="PROSITE" id="PS50995">
    <property type="entry name" value="HTH_MARR_2"/>
    <property type="match status" value="1"/>
</dbReference>
<dbReference type="Gene3D" id="1.10.10.10">
    <property type="entry name" value="Winged helix-like DNA-binding domain superfamily/Winged helix DNA-binding domain"/>
    <property type="match status" value="1"/>
</dbReference>
<dbReference type="InterPro" id="IPR036390">
    <property type="entry name" value="WH_DNA-bd_sf"/>
</dbReference>
<dbReference type="PANTHER" id="PTHR33164">
    <property type="entry name" value="TRANSCRIPTIONAL REGULATOR, MARR FAMILY"/>
    <property type="match status" value="1"/>
</dbReference>
<feature type="domain" description="HTH marR-type" evidence="1">
    <location>
        <begin position="7"/>
        <end position="141"/>
    </location>
</feature>
<organism evidence="2 3">
    <name type="scientific">Pseudolysinimonas kribbensis</name>
    <dbReference type="NCBI Taxonomy" id="433641"/>
    <lineage>
        <taxon>Bacteria</taxon>
        <taxon>Bacillati</taxon>
        <taxon>Actinomycetota</taxon>
        <taxon>Actinomycetes</taxon>
        <taxon>Micrococcales</taxon>
        <taxon>Microbacteriaceae</taxon>
        <taxon>Pseudolysinimonas</taxon>
    </lineage>
</organism>
<keyword evidence="3" id="KW-1185">Reference proteome</keyword>
<evidence type="ECO:0000313" key="2">
    <source>
        <dbReference type="EMBL" id="GMA94834.1"/>
    </source>
</evidence>
<protein>
    <recommendedName>
        <fullName evidence="1">HTH marR-type domain-containing protein</fullName>
    </recommendedName>
</protein>
<dbReference type="EMBL" id="BSVB01000001">
    <property type="protein sequence ID" value="GMA94834.1"/>
    <property type="molecule type" value="Genomic_DNA"/>
</dbReference>
<dbReference type="RefSeq" id="WP_284253715.1">
    <property type="nucleotide sequence ID" value="NZ_BAAAQO010000002.1"/>
</dbReference>
<dbReference type="InterPro" id="IPR036388">
    <property type="entry name" value="WH-like_DNA-bd_sf"/>
</dbReference>
<dbReference type="SUPFAM" id="SSF46785">
    <property type="entry name" value="Winged helix' DNA-binding domain"/>
    <property type="match status" value="1"/>
</dbReference>